<comment type="caution">
    <text evidence="2">The sequence shown here is derived from an EMBL/GenBank/DDBJ whole genome shotgun (WGS) entry which is preliminary data.</text>
</comment>
<sequence>MRPEALRNWNCQTEADHGERDYWPSTSMLEENHLLAKENADAQARRSGSTSPVTRFPFPSRSPLHGGR</sequence>
<evidence type="ECO:0000313" key="3">
    <source>
        <dbReference type="Proteomes" id="UP000287519"/>
    </source>
</evidence>
<organism evidence="2 3">
    <name type="scientific">Rhodococcus wratislaviensis</name>
    <name type="common">Tsukamurella wratislaviensis</name>
    <dbReference type="NCBI Taxonomy" id="44752"/>
    <lineage>
        <taxon>Bacteria</taxon>
        <taxon>Bacillati</taxon>
        <taxon>Actinomycetota</taxon>
        <taxon>Actinomycetes</taxon>
        <taxon>Mycobacteriales</taxon>
        <taxon>Nocardiaceae</taxon>
        <taxon>Rhodococcus</taxon>
    </lineage>
</organism>
<dbReference type="AlphaFoldDB" id="A0A402CLP5"/>
<proteinExistence type="predicted"/>
<evidence type="ECO:0000256" key="1">
    <source>
        <dbReference type="SAM" id="MobiDB-lite"/>
    </source>
</evidence>
<gene>
    <name evidence="2" type="ORF">Rhow_009033</name>
</gene>
<keyword evidence="3" id="KW-1185">Reference proteome</keyword>
<accession>A0A402CLP5</accession>
<name>A0A402CLP5_RHOWR</name>
<reference evidence="2 3" key="1">
    <citation type="submission" date="2018-11" db="EMBL/GenBank/DDBJ databases">
        <title>Microbial catabolism of amino acid.</title>
        <authorList>
            <person name="Hibi M."/>
            <person name="Ogawa J."/>
        </authorList>
    </citation>
    <scope>NUCLEOTIDE SEQUENCE [LARGE SCALE GENOMIC DNA]</scope>
    <source>
        <strain evidence="2 3">C31-06</strain>
    </source>
</reference>
<protein>
    <submittedName>
        <fullName evidence="2">Uncharacterized protein</fullName>
    </submittedName>
</protein>
<dbReference type="Proteomes" id="UP000287519">
    <property type="component" value="Unassembled WGS sequence"/>
</dbReference>
<evidence type="ECO:0000313" key="2">
    <source>
        <dbReference type="EMBL" id="GCE44612.1"/>
    </source>
</evidence>
<feature type="region of interest" description="Disordered" evidence="1">
    <location>
        <begin position="39"/>
        <end position="68"/>
    </location>
</feature>
<dbReference type="EMBL" id="BHYM01000099">
    <property type="protein sequence ID" value="GCE44612.1"/>
    <property type="molecule type" value="Genomic_DNA"/>
</dbReference>